<accession>A0A021VV91</accession>
<sequence>MSPYEQQVWEALDKHWQRRNSRRGLPDWAGTALERAGDATRTALDRASDAMPQKVQESAQRAAGAVADHALRPAMAGAASLLELVNDWAAELNDPASVEALARKRGLQIDSFTDLRGHDLKACDRLLTRNTLQWRTVGALEGGAMGALAMVPVAGTVAALTVDVLVIQVLSVSIASRVAYSYGYDARDPGEQEFIDSLVRRSFISQAAKAKPMQEAARAWGAAKNRVNWSEKLRADHRMLAAVEKLMKQAGPAGSRVSVQSVAKVMPYVGVLIGAGVNSTVLANVAADAQRYCQTRFLCEKYALPLPAALADGDACAGSEG</sequence>
<dbReference type="Pfam" id="PF12787">
    <property type="entry name" value="EcsC"/>
    <property type="match status" value="1"/>
</dbReference>
<comment type="caution">
    <text evidence="1">The sequence shown here is derived from an EMBL/GenBank/DDBJ whole genome shotgun (WGS) entry which is preliminary data.</text>
</comment>
<dbReference type="OrthoDB" id="3250773at2"/>
<dbReference type="Proteomes" id="UP000019753">
    <property type="component" value="Unassembled WGS sequence"/>
</dbReference>
<evidence type="ECO:0000313" key="2">
    <source>
        <dbReference type="Proteomes" id="UP000019753"/>
    </source>
</evidence>
<dbReference type="AlphaFoldDB" id="A0A021VV91"/>
<dbReference type="EMBL" id="AXCW01000005">
    <property type="protein sequence ID" value="EYR65081.1"/>
    <property type="molecule type" value="Genomic_DNA"/>
</dbReference>
<name>A0A021VV91_9CELL</name>
<dbReference type="InterPro" id="IPR024787">
    <property type="entry name" value="EcsC"/>
</dbReference>
<keyword evidence="2" id="KW-1185">Reference proteome</keyword>
<organism evidence="1 2">
    <name type="scientific">Actinotalea ferrariae CF5-4</name>
    <dbReference type="NCBI Taxonomy" id="948458"/>
    <lineage>
        <taxon>Bacteria</taxon>
        <taxon>Bacillati</taxon>
        <taxon>Actinomycetota</taxon>
        <taxon>Actinomycetes</taxon>
        <taxon>Micrococcales</taxon>
        <taxon>Cellulomonadaceae</taxon>
        <taxon>Actinotalea</taxon>
    </lineage>
</organism>
<dbReference type="RefSeq" id="WP_052022230.1">
    <property type="nucleotide sequence ID" value="NZ_AXCW01000005.1"/>
</dbReference>
<protein>
    <recommendedName>
        <fullName evidence="3">EcsC family protein</fullName>
    </recommendedName>
</protein>
<evidence type="ECO:0008006" key="3">
    <source>
        <dbReference type="Google" id="ProtNLM"/>
    </source>
</evidence>
<proteinExistence type="predicted"/>
<reference evidence="1 2" key="1">
    <citation type="submission" date="2014-01" db="EMBL/GenBank/DDBJ databases">
        <title>Actinotalea ferrariae CF5-4.</title>
        <authorList>
            <person name="Chen F."/>
            <person name="Li Y."/>
            <person name="Wang G."/>
        </authorList>
    </citation>
    <scope>NUCLEOTIDE SEQUENCE [LARGE SCALE GENOMIC DNA]</scope>
    <source>
        <strain evidence="1 2">CF5-4</strain>
    </source>
</reference>
<gene>
    <name evidence="1" type="ORF">N866_15300</name>
</gene>
<evidence type="ECO:0000313" key="1">
    <source>
        <dbReference type="EMBL" id="EYR65081.1"/>
    </source>
</evidence>